<dbReference type="GO" id="GO:0006897">
    <property type="term" value="P:endocytosis"/>
    <property type="evidence" value="ECO:0007669"/>
    <property type="project" value="TreeGrafter"/>
</dbReference>
<dbReference type="AlphaFoldDB" id="A0AAF1BHU6"/>
<dbReference type="PANTHER" id="PTHR31962">
    <property type="entry name" value="SPHINGOLIPID LONG CHAIN BASE-RESPONSIVE PROTEIN PIL1"/>
    <property type="match status" value="1"/>
</dbReference>
<dbReference type="InterPro" id="IPR028245">
    <property type="entry name" value="PIL1/LSP1"/>
</dbReference>
<feature type="compositionally biased region" description="Basic residues" evidence="2">
    <location>
        <begin position="962"/>
        <end position="972"/>
    </location>
</feature>
<dbReference type="Gene3D" id="1.20.1270.60">
    <property type="entry name" value="Arfaptin homology (AH) domain/BAR domain"/>
    <property type="match status" value="1"/>
</dbReference>
<evidence type="ECO:0000256" key="2">
    <source>
        <dbReference type="SAM" id="MobiDB-lite"/>
    </source>
</evidence>
<feature type="compositionally biased region" description="Polar residues" evidence="2">
    <location>
        <begin position="624"/>
        <end position="636"/>
    </location>
</feature>
<dbReference type="GO" id="GO:0008289">
    <property type="term" value="F:lipid binding"/>
    <property type="evidence" value="ECO:0007669"/>
    <property type="project" value="TreeGrafter"/>
</dbReference>
<feature type="compositionally biased region" description="Basic and acidic residues" evidence="2">
    <location>
        <begin position="695"/>
        <end position="706"/>
    </location>
</feature>
<feature type="compositionally biased region" description="Basic and acidic residues" evidence="2">
    <location>
        <begin position="720"/>
        <end position="731"/>
    </location>
</feature>
<keyword evidence="1" id="KW-0175">Coiled coil</keyword>
<feature type="compositionally biased region" description="Low complexity" evidence="2">
    <location>
        <begin position="335"/>
        <end position="352"/>
    </location>
</feature>
<feature type="compositionally biased region" description="Low complexity" evidence="2">
    <location>
        <begin position="983"/>
        <end position="1000"/>
    </location>
</feature>
<dbReference type="GO" id="GO:0036286">
    <property type="term" value="C:eisosome filament"/>
    <property type="evidence" value="ECO:0007669"/>
    <property type="project" value="TreeGrafter"/>
</dbReference>
<feature type="compositionally biased region" description="Polar residues" evidence="2">
    <location>
        <begin position="156"/>
        <end position="175"/>
    </location>
</feature>
<dbReference type="GO" id="GO:0005886">
    <property type="term" value="C:plasma membrane"/>
    <property type="evidence" value="ECO:0007669"/>
    <property type="project" value="TreeGrafter"/>
</dbReference>
<dbReference type="InterPro" id="IPR027267">
    <property type="entry name" value="AH/BAR_dom_sf"/>
</dbReference>
<feature type="compositionally biased region" description="Low complexity" evidence="2">
    <location>
        <begin position="790"/>
        <end position="801"/>
    </location>
</feature>
<dbReference type="PANTHER" id="PTHR31962:SF1">
    <property type="entry name" value="SPHINGOLIPID LONG CHAIN BASE-RESPONSIVE PROTEIN PIL1"/>
    <property type="match status" value="1"/>
</dbReference>
<dbReference type="Proteomes" id="UP000827549">
    <property type="component" value="Chromosome 3"/>
</dbReference>
<keyword evidence="4" id="KW-1185">Reference proteome</keyword>
<dbReference type="GeneID" id="87808288"/>
<feature type="compositionally biased region" description="Low complexity" evidence="2">
    <location>
        <begin position="540"/>
        <end position="556"/>
    </location>
</feature>
<feature type="region of interest" description="Disordered" evidence="2">
    <location>
        <begin position="437"/>
        <end position="656"/>
    </location>
</feature>
<gene>
    <name evidence="3" type="ORF">LOC62_03G005057</name>
</gene>
<protein>
    <submittedName>
        <fullName evidence="3">Uncharacterized protein</fullName>
    </submittedName>
</protein>
<feature type="compositionally biased region" description="Low complexity" evidence="2">
    <location>
        <begin position="744"/>
        <end position="753"/>
    </location>
</feature>
<feature type="region of interest" description="Disordered" evidence="2">
    <location>
        <begin position="669"/>
        <end position="1000"/>
    </location>
</feature>
<feature type="region of interest" description="Disordered" evidence="2">
    <location>
        <begin position="259"/>
        <end position="422"/>
    </location>
</feature>
<dbReference type="EMBL" id="CP086716">
    <property type="protein sequence ID" value="WOO81536.1"/>
    <property type="molecule type" value="Genomic_DNA"/>
</dbReference>
<feature type="compositionally biased region" description="Low complexity" evidence="2">
    <location>
        <begin position="578"/>
        <end position="607"/>
    </location>
</feature>
<evidence type="ECO:0000313" key="4">
    <source>
        <dbReference type="Proteomes" id="UP000827549"/>
    </source>
</evidence>
<dbReference type="GO" id="GO:0070941">
    <property type="term" value="P:eisosome assembly"/>
    <property type="evidence" value="ECO:0007669"/>
    <property type="project" value="TreeGrafter"/>
</dbReference>
<evidence type="ECO:0000313" key="3">
    <source>
        <dbReference type="EMBL" id="WOO81536.1"/>
    </source>
</evidence>
<sequence>MDALRPGHAHRSSSDRLLNNYLDSQKHLTTSLLTLLSHSHSSTSSLLAYTTSSPGVLLSVRRAVRYSAFEGPISPSLHEPAAGSTLSSVDTGTPGWAAYIASLEQFRKDLKQIHLLEEEMSRVKRDREILVTRLIKTTKSRPTKSDIKEIANSYTQQSQVMSSGGSTYSAESNMSADRKESKRAGKLAEAQAELLGCEEHLRALEIRIESERNKVMYRGLEERFRAMEVVAQMWLAQAHRGLEDLEKLPNLPVNAYELDSNGSLAPSQSASQVGGYDDHGNSPRRPIRLHDANGPGSITDSIQEEEEGESSGEEQQGTLVMHENRPTQKSVNGNPSAPAKSSPLSPQHPQQPNYAAPSGPPPVSSNQHNVGRRAVSEVGHAPRPYSPVNHAPLRRALSNGHQPIQRVTSPAGSSVRSRGGSTRKRGFFAAIARFFKGPSKGSSHHTHGRGGVLNRRDGRESPPYGASRPSSSWQTRTNDNLNRSRSVGRRTRSDSSSDEDDMRNLVQVSNHANRDSGFSVADIGRVPYNPNPKANPVAITRSASTKSKSTVTARSVASGAATPKARPTSQAGTAVSRSNTVKSTASTVKTTATAKSSGTIKSTTKAKPAAANGTTERNRKNGSIARSASTRSNGPTIMSIIESAPPPMPDVPKAPRSLVNPQLELVKAPGSSLTGSATMPSMILPSQVMNGSVPRTRDALGDELRPQDSISRSNSYRRPKSTDAPREEPRRPVSPLPPSKSRQPPLKSALRPSSPSPLSPSEPPPVITTLYSISAPGPVELPPDEPQPRPSIGSSRPSYSSTADQTSIYESAVEDDFHDFHDQPEESDDDESTELGDGGYQVVENDRLSKSPEEAPAPIAHAQEPLPDLPPHDEGSGVVRRKSVRMNLPASASTEHLDHTKGVFVAPAEAFEDRPYDRSYTAPEDEDSPPGTPRASGQWSTRIGHLRDDTSEEEDIDPAYSKARRGLIRSHSNKYDDKKAKRSSSSKSKGSVRGSLSKKK</sequence>
<feature type="compositionally biased region" description="Polar residues" evidence="2">
    <location>
        <begin position="567"/>
        <end position="577"/>
    </location>
</feature>
<evidence type="ECO:0000256" key="1">
    <source>
        <dbReference type="SAM" id="Coils"/>
    </source>
</evidence>
<dbReference type="RefSeq" id="XP_062627568.1">
    <property type="nucleotide sequence ID" value="XM_062771584.1"/>
</dbReference>
<feature type="compositionally biased region" description="Polar residues" evidence="2">
    <location>
        <begin position="399"/>
        <end position="411"/>
    </location>
</feature>
<accession>A0AAF1BHU6</accession>
<feature type="compositionally biased region" description="Pro residues" evidence="2">
    <location>
        <begin position="779"/>
        <end position="789"/>
    </location>
</feature>
<feature type="compositionally biased region" description="Polar residues" evidence="2">
    <location>
        <begin position="468"/>
        <end position="481"/>
    </location>
</feature>
<feature type="compositionally biased region" description="Polar residues" evidence="2">
    <location>
        <begin position="260"/>
        <end position="272"/>
    </location>
</feature>
<feature type="compositionally biased region" description="Basic and acidic residues" evidence="2">
    <location>
        <begin position="844"/>
        <end position="853"/>
    </location>
</feature>
<name>A0AAF1BHU6_9TREE</name>
<feature type="compositionally biased region" description="Pro residues" evidence="2">
    <location>
        <begin position="754"/>
        <end position="766"/>
    </location>
</feature>
<feature type="compositionally biased region" description="Acidic residues" evidence="2">
    <location>
        <begin position="825"/>
        <end position="834"/>
    </location>
</feature>
<reference evidence="3" key="1">
    <citation type="submission" date="2023-10" db="EMBL/GenBank/DDBJ databases">
        <authorList>
            <person name="Noh H."/>
        </authorList>
    </citation>
    <scope>NUCLEOTIDE SEQUENCE</scope>
    <source>
        <strain evidence="3">DUCC4014</strain>
    </source>
</reference>
<feature type="coiled-coil region" evidence="1">
    <location>
        <begin position="187"/>
        <end position="214"/>
    </location>
</feature>
<proteinExistence type="predicted"/>
<feature type="compositionally biased region" description="Acidic residues" evidence="2">
    <location>
        <begin position="302"/>
        <end position="312"/>
    </location>
</feature>
<feature type="region of interest" description="Disordered" evidence="2">
    <location>
        <begin position="156"/>
        <end position="184"/>
    </location>
</feature>
<organism evidence="3 4">
    <name type="scientific">Vanrija pseudolonga</name>
    <dbReference type="NCBI Taxonomy" id="143232"/>
    <lineage>
        <taxon>Eukaryota</taxon>
        <taxon>Fungi</taxon>
        <taxon>Dikarya</taxon>
        <taxon>Basidiomycota</taxon>
        <taxon>Agaricomycotina</taxon>
        <taxon>Tremellomycetes</taxon>
        <taxon>Trichosporonales</taxon>
        <taxon>Trichosporonaceae</taxon>
        <taxon>Vanrija</taxon>
    </lineage>
</organism>